<organism evidence="2 3">
    <name type="scientific">Bonamia ostreae</name>
    <dbReference type="NCBI Taxonomy" id="126728"/>
    <lineage>
        <taxon>Eukaryota</taxon>
        <taxon>Sar</taxon>
        <taxon>Rhizaria</taxon>
        <taxon>Endomyxa</taxon>
        <taxon>Ascetosporea</taxon>
        <taxon>Haplosporida</taxon>
        <taxon>Bonamia</taxon>
    </lineage>
</organism>
<dbReference type="EMBL" id="JBDODL010002993">
    <property type="protein sequence ID" value="MES1922513.1"/>
    <property type="molecule type" value="Genomic_DNA"/>
</dbReference>
<proteinExistence type="predicted"/>
<reference evidence="2 3" key="1">
    <citation type="journal article" date="2024" name="BMC Biol.">
        <title>Comparative genomics of Ascetosporea gives new insight into the evolutionary basis for animal parasitism in Rhizaria.</title>
        <authorList>
            <person name="Hiltunen Thoren M."/>
            <person name="Onut-Brannstrom I."/>
            <person name="Alfjorden A."/>
            <person name="Peckova H."/>
            <person name="Swords F."/>
            <person name="Hooper C."/>
            <person name="Holzer A.S."/>
            <person name="Bass D."/>
            <person name="Burki F."/>
        </authorList>
    </citation>
    <scope>NUCLEOTIDE SEQUENCE [LARGE SCALE GENOMIC DNA]</scope>
    <source>
        <strain evidence="2">20-A016</strain>
    </source>
</reference>
<evidence type="ECO:0000313" key="2">
    <source>
        <dbReference type="EMBL" id="MES1922513.1"/>
    </source>
</evidence>
<evidence type="ECO:0000313" key="3">
    <source>
        <dbReference type="Proteomes" id="UP001439008"/>
    </source>
</evidence>
<evidence type="ECO:0000256" key="1">
    <source>
        <dbReference type="SAM" id="SignalP"/>
    </source>
</evidence>
<keyword evidence="1" id="KW-0732">Signal</keyword>
<accession>A0ABV2AS70</accession>
<gene>
    <name evidence="2" type="ORF">MHBO_004029</name>
</gene>
<keyword evidence="3" id="KW-1185">Reference proteome</keyword>
<comment type="caution">
    <text evidence="2">The sequence shown here is derived from an EMBL/GenBank/DDBJ whole genome shotgun (WGS) entry which is preliminary data.</text>
</comment>
<protein>
    <submittedName>
        <fullName evidence="2">Uncharacterized protein</fullName>
    </submittedName>
</protein>
<sequence length="77" mass="9005">MKGLLTITILFFHCVKPYTVALVVNQQYVTFCVHEGNHEKSRTEIMKHIKEANEFAKENFDVVILTGPFRFLEENVF</sequence>
<dbReference type="Proteomes" id="UP001439008">
    <property type="component" value="Unassembled WGS sequence"/>
</dbReference>
<feature type="signal peptide" evidence="1">
    <location>
        <begin position="1"/>
        <end position="21"/>
    </location>
</feature>
<name>A0ABV2AS70_9EUKA</name>
<feature type="chain" id="PRO_5045610884" evidence="1">
    <location>
        <begin position="22"/>
        <end position="77"/>
    </location>
</feature>